<keyword evidence="2" id="KW-0812">Transmembrane</keyword>
<dbReference type="Proteomes" id="UP000053477">
    <property type="component" value="Unassembled WGS sequence"/>
</dbReference>
<sequence>MPSVSIRFGSYHSQNSRRELESNSSSRTVLAVEIAVPLLAILCLLLSLLVVKIVYLQQRRIRDIHQVPMLEDDLKGQREIDQDSVKSPNLTINSSKSKHRESVGVNSRRASRSGYFVGLLGSPAWEANMQRHIADHHWRQHGGNHLHRHTWHPYPSTPLPSTPLPLKLYSPGWTSQRSPSIPSPRFDRFECPSMEEIQEAHLRRHHSLSITMTRAFAGDATAAREKKKMEGALDSWDSLSGTLCRKGRANVLKLSKDRYSQTPEITISVADDTNPQITSVLLPSNSFRLDSDLPAEYAKSRRNSSAVTSSHSHSSFLSLASTTHSKSSIDDLDLDENFAETVDLPNEAHLQT</sequence>
<evidence type="ECO:0000256" key="2">
    <source>
        <dbReference type="SAM" id="Phobius"/>
    </source>
</evidence>
<evidence type="ECO:0000313" key="3">
    <source>
        <dbReference type="EMBL" id="KLO14444.1"/>
    </source>
</evidence>
<proteinExistence type="predicted"/>
<gene>
    <name evidence="3" type="ORF">SCHPADRAFT_311351</name>
</gene>
<feature type="transmembrane region" description="Helical" evidence="2">
    <location>
        <begin position="34"/>
        <end position="55"/>
    </location>
</feature>
<keyword evidence="2" id="KW-0472">Membrane</keyword>
<evidence type="ECO:0000313" key="4">
    <source>
        <dbReference type="Proteomes" id="UP000053477"/>
    </source>
</evidence>
<accession>A0A0H2RRI6</accession>
<protein>
    <submittedName>
        <fullName evidence="3">Uncharacterized protein</fullName>
    </submittedName>
</protein>
<dbReference type="AlphaFoldDB" id="A0A0H2RRI6"/>
<reference evidence="3 4" key="1">
    <citation type="submission" date="2015-04" db="EMBL/GenBank/DDBJ databases">
        <title>Complete genome sequence of Schizopora paradoxa KUC8140, a cosmopolitan wood degrader in East Asia.</title>
        <authorList>
            <consortium name="DOE Joint Genome Institute"/>
            <person name="Min B."/>
            <person name="Park H."/>
            <person name="Jang Y."/>
            <person name="Kim J.-J."/>
            <person name="Kim K.H."/>
            <person name="Pangilinan J."/>
            <person name="Lipzen A."/>
            <person name="Riley R."/>
            <person name="Grigoriev I.V."/>
            <person name="Spatafora J.W."/>
            <person name="Choi I.-G."/>
        </authorList>
    </citation>
    <scope>NUCLEOTIDE SEQUENCE [LARGE SCALE GENOMIC DNA]</scope>
    <source>
        <strain evidence="3 4">KUC8140</strain>
    </source>
</reference>
<feature type="region of interest" description="Disordered" evidence="1">
    <location>
        <begin position="77"/>
        <end position="105"/>
    </location>
</feature>
<name>A0A0H2RRI6_9AGAM</name>
<dbReference type="EMBL" id="KQ085943">
    <property type="protein sequence ID" value="KLO14444.1"/>
    <property type="molecule type" value="Genomic_DNA"/>
</dbReference>
<keyword evidence="2" id="KW-1133">Transmembrane helix</keyword>
<evidence type="ECO:0000256" key="1">
    <source>
        <dbReference type="SAM" id="MobiDB-lite"/>
    </source>
</evidence>
<dbReference type="OrthoDB" id="3269561at2759"/>
<dbReference type="InParanoid" id="A0A0H2RRI6"/>
<organism evidence="3 4">
    <name type="scientific">Schizopora paradoxa</name>
    <dbReference type="NCBI Taxonomy" id="27342"/>
    <lineage>
        <taxon>Eukaryota</taxon>
        <taxon>Fungi</taxon>
        <taxon>Dikarya</taxon>
        <taxon>Basidiomycota</taxon>
        <taxon>Agaricomycotina</taxon>
        <taxon>Agaricomycetes</taxon>
        <taxon>Hymenochaetales</taxon>
        <taxon>Schizoporaceae</taxon>
        <taxon>Schizopora</taxon>
    </lineage>
</organism>
<keyword evidence="4" id="KW-1185">Reference proteome</keyword>
<feature type="compositionally biased region" description="Polar residues" evidence="1">
    <location>
        <begin position="85"/>
        <end position="95"/>
    </location>
</feature>